<dbReference type="AlphaFoldDB" id="A0A0F9LSM9"/>
<sequence>MYSIYLAGYISGKKLNECLKWRKDLRLHYKALDWPIIWLDPLNGETFKDIDTEGLKCSIPGKSLVHRDYASVCQANLLVVNLDTFGEIRPLTGTIYELAWAWEQHKPVIIITTERNYKEHPFIKDTASVIVSSLEELIEKRYINYFYKGTVNAKY</sequence>
<dbReference type="SUPFAM" id="SSF52309">
    <property type="entry name" value="N-(deoxy)ribosyltransferase-like"/>
    <property type="match status" value="1"/>
</dbReference>
<organism evidence="1">
    <name type="scientific">marine sediment metagenome</name>
    <dbReference type="NCBI Taxonomy" id="412755"/>
    <lineage>
        <taxon>unclassified sequences</taxon>
        <taxon>metagenomes</taxon>
        <taxon>ecological metagenomes</taxon>
    </lineage>
</organism>
<gene>
    <name evidence="1" type="ORF">LCGC14_1471920</name>
</gene>
<evidence type="ECO:0008006" key="2">
    <source>
        <dbReference type="Google" id="ProtNLM"/>
    </source>
</evidence>
<comment type="caution">
    <text evidence="1">The sequence shown here is derived from an EMBL/GenBank/DDBJ whole genome shotgun (WGS) entry which is preliminary data.</text>
</comment>
<dbReference type="Gene3D" id="3.40.50.450">
    <property type="match status" value="1"/>
</dbReference>
<reference evidence="1" key="1">
    <citation type="journal article" date="2015" name="Nature">
        <title>Complex archaea that bridge the gap between prokaryotes and eukaryotes.</title>
        <authorList>
            <person name="Spang A."/>
            <person name="Saw J.H."/>
            <person name="Jorgensen S.L."/>
            <person name="Zaremba-Niedzwiedzka K."/>
            <person name="Martijn J."/>
            <person name="Lind A.E."/>
            <person name="van Eijk R."/>
            <person name="Schleper C."/>
            <person name="Guy L."/>
            <person name="Ettema T.J."/>
        </authorList>
    </citation>
    <scope>NUCLEOTIDE SEQUENCE</scope>
</reference>
<dbReference type="EMBL" id="LAZR01010362">
    <property type="protein sequence ID" value="KKM67360.1"/>
    <property type="molecule type" value="Genomic_DNA"/>
</dbReference>
<proteinExistence type="predicted"/>
<accession>A0A0F9LSM9</accession>
<protein>
    <recommendedName>
        <fullName evidence="2">Nucleoside 2-deoxyribosyltransferase</fullName>
    </recommendedName>
</protein>
<evidence type="ECO:0000313" key="1">
    <source>
        <dbReference type="EMBL" id="KKM67360.1"/>
    </source>
</evidence>
<name>A0A0F9LSM9_9ZZZZ</name>